<dbReference type="AlphaFoldDB" id="A0A0A1DJG1"/>
<evidence type="ECO:0000256" key="7">
    <source>
        <dbReference type="RuleBase" id="RU363032"/>
    </source>
</evidence>
<dbReference type="PANTHER" id="PTHR30465">
    <property type="entry name" value="INNER MEMBRANE ABC TRANSPORTER"/>
    <property type="match status" value="1"/>
</dbReference>
<evidence type="ECO:0000256" key="3">
    <source>
        <dbReference type="ARBA" id="ARBA00022475"/>
    </source>
</evidence>
<keyword evidence="4 7" id="KW-0812">Transmembrane</keyword>
<evidence type="ECO:0000313" key="9">
    <source>
        <dbReference type="EMBL" id="AIY17469.1"/>
    </source>
</evidence>
<dbReference type="PROSITE" id="PS50928">
    <property type="entry name" value="ABC_TM1"/>
    <property type="match status" value="1"/>
</dbReference>
<dbReference type="InterPro" id="IPR035906">
    <property type="entry name" value="MetI-like_sf"/>
</dbReference>
<dbReference type="CDD" id="cd06261">
    <property type="entry name" value="TM_PBP2"/>
    <property type="match status" value="1"/>
</dbReference>
<evidence type="ECO:0000256" key="6">
    <source>
        <dbReference type="ARBA" id="ARBA00023136"/>
    </source>
</evidence>
<dbReference type="eggNOG" id="COG0601">
    <property type="taxonomic scope" value="Bacteria"/>
</dbReference>
<keyword evidence="6 7" id="KW-0472">Membrane</keyword>
<feature type="domain" description="ABC transmembrane type-1" evidence="8">
    <location>
        <begin position="110"/>
        <end position="318"/>
    </location>
</feature>
<feature type="transmembrane region" description="Helical" evidence="7">
    <location>
        <begin position="12"/>
        <end position="30"/>
    </location>
</feature>
<reference evidence="9 11" key="1">
    <citation type="journal article" date="2015" name="Genome Announc.">
        <title>Complete Genome Sequence of Steroid-Transforming Nocardioides simplex VKM Ac-2033D.</title>
        <authorList>
            <person name="Shtratnikova V.Y."/>
            <person name="Schelkunov M.I."/>
            <person name="Pekov Y.A."/>
            <person name="Fokina V.V."/>
            <person name="Logacheva M.D."/>
            <person name="Sokolov S.L."/>
            <person name="Bragin E.Y."/>
            <person name="Ashapkin V.V."/>
            <person name="Donova M.V."/>
        </authorList>
    </citation>
    <scope>NUCLEOTIDE SEQUENCE [LARGE SCALE GENOMIC DNA]</scope>
    <source>
        <strain evidence="9 11">VKM Ac-2033D</strain>
    </source>
</reference>
<evidence type="ECO:0000256" key="5">
    <source>
        <dbReference type="ARBA" id="ARBA00022989"/>
    </source>
</evidence>
<evidence type="ECO:0000256" key="1">
    <source>
        <dbReference type="ARBA" id="ARBA00004651"/>
    </source>
</evidence>
<organism evidence="9 11">
    <name type="scientific">Nocardioides simplex</name>
    <name type="common">Arthrobacter simplex</name>
    <dbReference type="NCBI Taxonomy" id="2045"/>
    <lineage>
        <taxon>Bacteria</taxon>
        <taxon>Bacillati</taxon>
        <taxon>Actinomycetota</taxon>
        <taxon>Actinomycetes</taxon>
        <taxon>Propionibacteriales</taxon>
        <taxon>Nocardioidaceae</taxon>
        <taxon>Pimelobacter</taxon>
    </lineage>
</organism>
<feature type="transmembrane region" description="Helical" evidence="7">
    <location>
        <begin position="192"/>
        <end position="212"/>
    </location>
</feature>
<dbReference type="InterPro" id="IPR000515">
    <property type="entry name" value="MetI-like"/>
</dbReference>
<dbReference type="Proteomes" id="UP000030300">
    <property type="component" value="Chromosome"/>
</dbReference>
<dbReference type="RefSeq" id="WP_038678862.1">
    <property type="nucleotide sequence ID" value="NZ_BJMC01000009.1"/>
</dbReference>
<gene>
    <name evidence="10" type="ORF">F9L07_06085</name>
    <name evidence="9" type="ORF">KR76_13165</name>
</gene>
<keyword evidence="11" id="KW-1185">Reference proteome</keyword>
<dbReference type="OrthoDB" id="147688at2"/>
<dbReference type="Gene3D" id="1.10.3720.10">
    <property type="entry name" value="MetI-like"/>
    <property type="match status" value="1"/>
</dbReference>
<dbReference type="Pfam" id="PF19300">
    <property type="entry name" value="BPD_transp_1_N"/>
    <property type="match status" value="1"/>
</dbReference>
<evidence type="ECO:0000256" key="2">
    <source>
        <dbReference type="ARBA" id="ARBA00022448"/>
    </source>
</evidence>
<evidence type="ECO:0000313" key="11">
    <source>
        <dbReference type="Proteomes" id="UP000030300"/>
    </source>
</evidence>
<feature type="transmembrane region" description="Helical" evidence="7">
    <location>
        <begin position="293"/>
        <end position="317"/>
    </location>
</feature>
<keyword evidence="5 7" id="KW-1133">Transmembrane helix</keyword>
<keyword evidence="2 7" id="KW-0813">Transport</keyword>
<dbReference type="STRING" id="2045.KR76_13165"/>
<dbReference type="KEGG" id="psim:KR76_13165"/>
<name>A0A0A1DJG1_NOCSI</name>
<dbReference type="PANTHER" id="PTHR30465:SF0">
    <property type="entry name" value="OLIGOPEPTIDE TRANSPORT SYSTEM PERMEASE PROTEIN APPB"/>
    <property type="match status" value="1"/>
</dbReference>
<sequence>MITYIARRMVTAVFMLLAIAFVTIALFFGASKDPARAMCGKPCPAETKEKVSAYMQTDQSVVWQYGQFVKGLVAGRTYGEGRQQVHCDAPCFGYSFPNRSDVTSLITERLPVTLSLAAGAAVLCLVVGIGLGALSAIRRGGLVDRFSTGFAMFGLSVPTFLVGLLVVQVFGFMLNALPYSGFVSFSESPADWAWHLIGPWMVLSFILAAGYIRVTRTQLLNELSAEHLVAMTARGASPRQVNRHAVRGVMVPVVAMFALDVTALLGGSVIAEKVFSLHGLGDLLLSGVNESDLSIVVGVTLFSAFLIIVGNLIADLLMPLLDPRIRRA</sequence>
<dbReference type="GeneID" id="96609818"/>
<reference evidence="10 12" key="2">
    <citation type="submission" date="2019-09" db="EMBL/GenBank/DDBJ databases">
        <title>Pimelobacter sp. isolated from Paulinella.</title>
        <authorList>
            <person name="Jeong S.E."/>
        </authorList>
    </citation>
    <scope>NUCLEOTIDE SEQUENCE [LARGE SCALE GENOMIC DNA]</scope>
    <source>
        <strain evidence="10 12">Pch-N</strain>
    </source>
</reference>
<dbReference type="Proteomes" id="UP000449906">
    <property type="component" value="Unassembled WGS sequence"/>
</dbReference>
<dbReference type="EMBL" id="CP009896">
    <property type="protein sequence ID" value="AIY17469.1"/>
    <property type="molecule type" value="Genomic_DNA"/>
</dbReference>
<dbReference type="InterPro" id="IPR045621">
    <property type="entry name" value="BPD_transp_1_N"/>
</dbReference>
<feature type="transmembrane region" description="Helical" evidence="7">
    <location>
        <begin position="149"/>
        <end position="172"/>
    </location>
</feature>
<comment type="similarity">
    <text evidence="7">Belongs to the binding-protein-dependent transport system permease family.</text>
</comment>
<dbReference type="GO" id="GO:0055085">
    <property type="term" value="P:transmembrane transport"/>
    <property type="evidence" value="ECO:0007669"/>
    <property type="project" value="InterPro"/>
</dbReference>
<accession>A0A0A1DJG1</accession>
<comment type="subcellular location">
    <subcellularLocation>
        <location evidence="1 7">Cell membrane</location>
        <topology evidence="1 7">Multi-pass membrane protein</topology>
    </subcellularLocation>
</comment>
<feature type="transmembrane region" description="Helical" evidence="7">
    <location>
        <begin position="114"/>
        <end position="137"/>
    </location>
</feature>
<proteinExistence type="inferred from homology"/>
<evidence type="ECO:0000256" key="4">
    <source>
        <dbReference type="ARBA" id="ARBA00022692"/>
    </source>
</evidence>
<keyword evidence="3" id="KW-1003">Cell membrane</keyword>
<feature type="transmembrane region" description="Helical" evidence="7">
    <location>
        <begin position="249"/>
        <end position="271"/>
    </location>
</feature>
<evidence type="ECO:0000313" key="12">
    <source>
        <dbReference type="Proteomes" id="UP000449906"/>
    </source>
</evidence>
<dbReference type="Pfam" id="PF00528">
    <property type="entry name" value="BPD_transp_1"/>
    <property type="match status" value="1"/>
</dbReference>
<protein>
    <submittedName>
        <fullName evidence="9 10">ABC transporter permease</fullName>
    </submittedName>
</protein>
<evidence type="ECO:0000313" key="10">
    <source>
        <dbReference type="EMBL" id="KAB2811457.1"/>
    </source>
</evidence>
<dbReference type="GO" id="GO:0005886">
    <property type="term" value="C:plasma membrane"/>
    <property type="evidence" value="ECO:0007669"/>
    <property type="project" value="UniProtKB-SubCell"/>
</dbReference>
<dbReference type="SUPFAM" id="SSF161098">
    <property type="entry name" value="MetI-like"/>
    <property type="match status" value="1"/>
</dbReference>
<evidence type="ECO:0000259" key="8">
    <source>
        <dbReference type="PROSITE" id="PS50928"/>
    </source>
</evidence>
<dbReference type="HOGENOM" id="CLU_036879_0_0_11"/>
<dbReference type="EMBL" id="WBVM01000001">
    <property type="protein sequence ID" value="KAB2811457.1"/>
    <property type="molecule type" value="Genomic_DNA"/>
</dbReference>